<feature type="region of interest" description="Disordered" evidence="1">
    <location>
        <begin position="1"/>
        <end position="46"/>
    </location>
</feature>
<keyword evidence="3" id="KW-1185">Reference proteome</keyword>
<feature type="compositionally biased region" description="Polar residues" evidence="1">
    <location>
        <begin position="18"/>
        <end position="27"/>
    </location>
</feature>
<gene>
    <name evidence="2" type="ORF">QTG54_009568</name>
</gene>
<feature type="compositionally biased region" description="Basic and acidic residues" evidence="1">
    <location>
        <begin position="1"/>
        <end position="10"/>
    </location>
</feature>
<name>A0AAD8Y506_9STRA</name>
<comment type="caution">
    <text evidence="2">The sequence shown here is derived from an EMBL/GenBank/DDBJ whole genome shotgun (WGS) entry which is preliminary data.</text>
</comment>
<evidence type="ECO:0000313" key="3">
    <source>
        <dbReference type="Proteomes" id="UP001224775"/>
    </source>
</evidence>
<accession>A0AAD8Y506</accession>
<proteinExistence type="predicted"/>
<dbReference type="AlphaFoldDB" id="A0AAD8Y506"/>
<dbReference type="EMBL" id="JATAAI010000017">
    <property type="protein sequence ID" value="KAK1739809.1"/>
    <property type="molecule type" value="Genomic_DNA"/>
</dbReference>
<sequence>MVKQGSERQPSEPVDLVANNNEGNESVDSFEDYLRRRNNPSDDRDTFENMEKALRGVEVALQTNTIDRRSPSSDDSIRSDVGQFMEYNPNPVSRYSAGRRIKQTESDADRLAVATAKTHALLMGTGTGATLADSSTQDSPTRFDDEDYVANMVADVKRRRSKKRVQRTYWQTYDSEDRVVDGESTAMHIDDEMDNSTLTGTCYSEDEDEDDVLGALCGFFESNIKCV</sequence>
<evidence type="ECO:0000256" key="1">
    <source>
        <dbReference type="SAM" id="MobiDB-lite"/>
    </source>
</evidence>
<evidence type="ECO:0000313" key="2">
    <source>
        <dbReference type="EMBL" id="KAK1739809.1"/>
    </source>
</evidence>
<feature type="compositionally biased region" description="Basic and acidic residues" evidence="1">
    <location>
        <begin position="66"/>
        <end position="78"/>
    </location>
</feature>
<feature type="region of interest" description="Disordered" evidence="1">
    <location>
        <begin position="62"/>
        <end position="95"/>
    </location>
</feature>
<protein>
    <submittedName>
        <fullName evidence="2">Uncharacterized protein</fullName>
    </submittedName>
</protein>
<organism evidence="2 3">
    <name type="scientific">Skeletonema marinoi</name>
    <dbReference type="NCBI Taxonomy" id="267567"/>
    <lineage>
        <taxon>Eukaryota</taxon>
        <taxon>Sar</taxon>
        <taxon>Stramenopiles</taxon>
        <taxon>Ochrophyta</taxon>
        <taxon>Bacillariophyta</taxon>
        <taxon>Coscinodiscophyceae</taxon>
        <taxon>Thalassiosirophycidae</taxon>
        <taxon>Thalassiosirales</taxon>
        <taxon>Skeletonemataceae</taxon>
        <taxon>Skeletonema</taxon>
        <taxon>Skeletonema marinoi-dohrnii complex</taxon>
    </lineage>
</organism>
<feature type="compositionally biased region" description="Basic and acidic residues" evidence="1">
    <location>
        <begin position="32"/>
        <end position="46"/>
    </location>
</feature>
<reference evidence="2" key="1">
    <citation type="submission" date="2023-06" db="EMBL/GenBank/DDBJ databases">
        <title>Survivors Of The Sea: Transcriptome response of Skeletonema marinoi to long-term dormancy.</title>
        <authorList>
            <person name="Pinder M.I.M."/>
            <person name="Kourtchenko O."/>
            <person name="Robertson E.K."/>
            <person name="Larsson T."/>
            <person name="Maumus F."/>
            <person name="Osuna-Cruz C.M."/>
            <person name="Vancaester E."/>
            <person name="Stenow R."/>
            <person name="Vandepoele K."/>
            <person name="Ploug H."/>
            <person name="Bruchert V."/>
            <person name="Godhe A."/>
            <person name="Topel M."/>
        </authorList>
    </citation>
    <scope>NUCLEOTIDE SEQUENCE</scope>
    <source>
        <strain evidence="2">R05AC</strain>
    </source>
</reference>
<dbReference type="Proteomes" id="UP001224775">
    <property type="component" value="Unassembled WGS sequence"/>
</dbReference>